<name>A0A5S4YU66_9BRAD</name>
<evidence type="ECO:0008006" key="4">
    <source>
        <dbReference type="Google" id="ProtNLM"/>
    </source>
</evidence>
<accession>A0A5S4YU66</accession>
<evidence type="ECO:0000256" key="1">
    <source>
        <dbReference type="SAM" id="Phobius"/>
    </source>
</evidence>
<comment type="caution">
    <text evidence="2">The sequence shown here is derived from an EMBL/GenBank/DDBJ whole genome shotgun (WGS) entry which is preliminary data.</text>
</comment>
<keyword evidence="1" id="KW-0472">Membrane</keyword>
<gene>
    <name evidence="2" type="ORF">FXV83_07515</name>
</gene>
<dbReference type="Proteomes" id="UP000324797">
    <property type="component" value="Unassembled WGS sequence"/>
</dbReference>
<sequence>MTSDGIAVAVMIILLFPMGYFLLASPAFLLVKLDIQPVTQLLRGMFNVHFRIMSVAGVIGAVAFMVAGRPLFGAGVGLIAAFAIWGRGWFMRRMDDQLNARDAGDADAVRRLRRLHWGGMLCNAALVAALLASIPYVVTTT</sequence>
<keyword evidence="1" id="KW-0812">Transmembrane</keyword>
<evidence type="ECO:0000313" key="3">
    <source>
        <dbReference type="Proteomes" id="UP000324797"/>
    </source>
</evidence>
<evidence type="ECO:0000313" key="2">
    <source>
        <dbReference type="EMBL" id="TYO67047.1"/>
    </source>
</evidence>
<protein>
    <recommendedName>
        <fullName evidence="4">DUF4149 domain-containing protein</fullName>
    </recommendedName>
</protein>
<feature type="transmembrane region" description="Helical" evidence="1">
    <location>
        <begin position="6"/>
        <end position="33"/>
    </location>
</feature>
<feature type="transmembrane region" description="Helical" evidence="1">
    <location>
        <begin position="120"/>
        <end position="138"/>
    </location>
</feature>
<feature type="transmembrane region" description="Helical" evidence="1">
    <location>
        <begin position="45"/>
        <end position="65"/>
    </location>
</feature>
<feature type="transmembrane region" description="Helical" evidence="1">
    <location>
        <begin position="71"/>
        <end position="90"/>
    </location>
</feature>
<organism evidence="2 3">
    <name type="scientific">Bradyrhizobium hipponense</name>
    <dbReference type="NCBI Taxonomy" id="2605638"/>
    <lineage>
        <taxon>Bacteria</taxon>
        <taxon>Pseudomonadati</taxon>
        <taxon>Pseudomonadota</taxon>
        <taxon>Alphaproteobacteria</taxon>
        <taxon>Hyphomicrobiales</taxon>
        <taxon>Nitrobacteraceae</taxon>
        <taxon>Bradyrhizobium</taxon>
    </lineage>
</organism>
<keyword evidence="1" id="KW-1133">Transmembrane helix</keyword>
<dbReference type="RefSeq" id="WP_148738556.1">
    <property type="nucleotide sequence ID" value="NZ_VSTH01000021.1"/>
</dbReference>
<dbReference type="AlphaFoldDB" id="A0A5S4YU66"/>
<proteinExistence type="predicted"/>
<reference evidence="2 3" key="1">
    <citation type="submission" date="2019-08" db="EMBL/GenBank/DDBJ databases">
        <title>Bradyrhizobium hipponensis sp. nov., a rhizobium isolated from a Lupinus angustifolius root nodule in Tunisia.</title>
        <authorList>
            <person name="Off K."/>
            <person name="Rejili M."/>
            <person name="Mars M."/>
            <person name="Brachmann A."/>
            <person name="Marin M."/>
        </authorList>
    </citation>
    <scope>NUCLEOTIDE SEQUENCE [LARGE SCALE GENOMIC DNA]</scope>
    <source>
        <strain evidence="3">aSej3</strain>
    </source>
</reference>
<dbReference type="EMBL" id="VSTH01000021">
    <property type="protein sequence ID" value="TYO67047.1"/>
    <property type="molecule type" value="Genomic_DNA"/>
</dbReference>
<keyword evidence="3" id="KW-1185">Reference proteome</keyword>